<keyword evidence="3" id="KW-0858">Xylan degradation</keyword>
<dbReference type="EC" id="3.2.1.55" evidence="3"/>
<comment type="catalytic activity">
    <reaction evidence="3">
        <text>Hydrolysis of terminal non-reducing alpha-L-arabinofuranoside residues in alpha-L-arabinosides.</text>
        <dbReference type="EC" id="3.2.1.55"/>
    </reaction>
</comment>
<dbReference type="GO" id="GO:0045490">
    <property type="term" value="P:pectin catabolic process"/>
    <property type="evidence" value="ECO:0007669"/>
    <property type="project" value="TreeGrafter"/>
</dbReference>
<comment type="pathway">
    <text evidence="3">Glycan metabolism; L-arabinan degradation.</text>
</comment>
<feature type="disulfide bond" evidence="2">
    <location>
        <begin position="24"/>
        <end position="34"/>
    </location>
</feature>
<dbReference type="InterPro" id="IPR013320">
    <property type="entry name" value="ConA-like_dom_sf"/>
</dbReference>
<evidence type="ECO:0000256" key="2">
    <source>
        <dbReference type="PIRSR" id="PIRSR638964-3"/>
    </source>
</evidence>
<dbReference type="GO" id="GO:0005576">
    <property type="term" value="C:extracellular region"/>
    <property type="evidence" value="ECO:0007669"/>
    <property type="project" value="UniProtKB-SubCell"/>
</dbReference>
<dbReference type="SUPFAM" id="SSF49899">
    <property type="entry name" value="Concanavalin A-like lectins/glucanases"/>
    <property type="match status" value="1"/>
</dbReference>
<feature type="disulfide bond" evidence="2">
    <location>
        <begin position="182"/>
        <end position="183"/>
    </location>
</feature>
<dbReference type="GO" id="GO:0045493">
    <property type="term" value="P:xylan catabolic process"/>
    <property type="evidence" value="ECO:0007669"/>
    <property type="project" value="UniProtKB-KW"/>
</dbReference>
<comment type="similarity">
    <text evidence="3">Belongs to the glycosyl hydrolase 54 family.</text>
</comment>
<evidence type="ECO:0000259" key="4">
    <source>
        <dbReference type="Pfam" id="PF09206"/>
    </source>
</evidence>
<dbReference type="Proteomes" id="UP001365542">
    <property type="component" value="Unassembled WGS sequence"/>
</dbReference>
<feature type="domain" description="Alpha-L-arabinofuranosidase B catalytic" evidence="4">
    <location>
        <begin position="23"/>
        <end position="344"/>
    </location>
</feature>
<dbReference type="EMBL" id="JAVHJO010000001">
    <property type="protein sequence ID" value="KAK6543451.1"/>
    <property type="molecule type" value="Genomic_DNA"/>
</dbReference>
<dbReference type="PANTHER" id="PTHR39447">
    <property type="entry name" value="ALPHA-L-ARABINOFURANOSIDASE B"/>
    <property type="match status" value="1"/>
</dbReference>
<comment type="subcellular location">
    <subcellularLocation>
        <location evidence="3">Secreted</location>
    </subcellularLocation>
</comment>
<reference evidence="5 6" key="1">
    <citation type="submission" date="2019-10" db="EMBL/GenBank/DDBJ databases">
        <authorList>
            <person name="Palmer J.M."/>
        </authorList>
    </citation>
    <scope>NUCLEOTIDE SEQUENCE [LARGE SCALE GENOMIC DNA]</scope>
    <source>
        <strain evidence="5 6">TWF694</strain>
    </source>
</reference>
<dbReference type="InterPro" id="IPR038964">
    <property type="entry name" value="ABFB"/>
</dbReference>
<name>A0AAV9XNC3_9PEZI</name>
<feature type="active site" description="Proton donor" evidence="1">
    <location>
        <position position="307"/>
    </location>
</feature>
<dbReference type="GO" id="GO:0046556">
    <property type="term" value="F:alpha-L-arabinofuranosidase activity"/>
    <property type="evidence" value="ECO:0007669"/>
    <property type="project" value="UniProtKB-UniRule"/>
</dbReference>
<feature type="active site" description="Nucleophile" evidence="1">
    <location>
        <position position="229"/>
    </location>
</feature>
<dbReference type="AlphaFoldDB" id="A0AAV9XNC3"/>
<evidence type="ECO:0000256" key="3">
    <source>
        <dbReference type="RuleBase" id="RU367111"/>
    </source>
</evidence>
<proteinExistence type="inferred from homology"/>
<feature type="disulfide bond" evidence="2">
    <location>
        <begin position="84"/>
        <end position="91"/>
    </location>
</feature>
<dbReference type="Pfam" id="PF09206">
    <property type="entry name" value="ArabFuran-catal"/>
    <property type="match status" value="1"/>
</dbReference>
<sequence length="348" mass="36770">MHLKLGLANVSIPLNAFSVDIGPCDIYASGSTPCVAAHSTTRALYGAYFGPLYQVWRKTDGVTLNIKPVTAGGVADSAAQDAFCQGPDPNCFITIIYDQSGHSNHLTQALPGTFVGPEANGYDSIANAKSAPVYLQNNYKAYGVYIGAGSGYRNDKPTDTAVGDQPQGIYAVFDATHYNDKCCFDYGNGEISRTNTGNGHMEAVYFGSSKYYGGDPDAADGPRILADLENGLFASYGTEANGNWPTIPSSWQFVTATLKGTANQYCIKGGDATAGTLNTYFNGQRPNLPGYNPMSKEGAIVLGIGGDNSDWAEGTFYEGVITAGYPSDDIEDLVQANIVAAKYSTSIS</sequence>
<organism evidence="5 6">
    <name type="scientific">Orbilia ellipsospora</name>
    <dbReference type="NCBI Taxonomy" id="2528407"/>
    <lineage>
        <taxon>Eukaryota</taxon>
        <taxon>Fungi</taxon>
        <taxon>Dikarya</taxon>
        <taxon>Ascomycota</taxon>
        <taxon>Pezizomycotina</taxon>
        <taxon>Orbiliomycetes</taxon>
        <taxon>Orbiliales</taxon>
        <taxon>Orbiliaceae</taxon>
        <taxon>Orbilia</taxon>
    </lineage>
</organism>
<evidence type="ECO:0000313" key="5">
    <source>
        <dbReference type="EMBL" id="KAK6543451.1"/>
    </source>
</evidence>
<dbReference type="GO" id="GO:0031222">
    <property type="term" value="P:arabinan catabolic process"/>
    <property type="evidence" value="ECO:0007669"/>
    <property type="project" value="UniProtKB-UniRule"/>
</dbReference>
<keyword evidence="3" id="KW-0326">Glycosidase</keyword>
<keyword evidence="3" id="KW-0624">Polysaccharide degradation</keyword>
<evidence type="ECO:0000256" key="1">
    <source>
        <dbReference type="PIRSR" id="PIRSR638964-1"/>
    </source>
</evidence>
<keyword evidence="3" id="KW-0964">Secreted</keyword>
<protein>
    <recommendedName>
        <fullName evidence="3">Alpha-L-arabinofuranosidase</fullName>
        <ecNumber evidence="3">3.2.1.55</ecNumber>
    </recommendedName>
</protein>
<keyword evidence="2" id="KW-1015">Disulfide bond</keyword>
<gene>
    <name evidence="5" type="ORF">TWF694_000198</name>
</gene>
<keyword evidence="3" id="KW-0378">Hydrolase</keyword>
<dbReference type="Gene3D" id="2.60.120.200">
    <property type="match status" value="1"/>
</dbReference>
<keyword evidence="6" id="KW-1185">Reference proteome</keyword>
<dbReference type="GO" id="GO:0046373">
    <property type="term" value="P:L-arabinose metabolic process"/>
    <property type="evidence" value="ECO:0007669"/>
    <property type="project" value="UniProtKB-UniRule"/>
</dbReference>
<dbReference type="PANTHER" id="PTHR39447:SF2">
    <property type="entry name" value="ALPHA-L-ARABINOFURANOSIDASE B"/>
    <property type="match status" value="1"/>
</dbReference>
<dbReference type="InterPro" id="IPR015289">
    <property type="entry name" value="A-L-arabinofuranosidase_B_cat"/>
</dbReference>
<comment type="caution">
    <text evidence="5">The sequence shown here is derived from an EMBL/GenBank/DDBJ whole genome shotgun (WGS) entry which is preliminary data.</text>
</comment>
<evidence type="ECO:0000313" key="6">
    <source>
        <dbReference type="Proteomes" id="UP001365542"/>
    </source>
</evidence>
<accession>A0AAV9XNC3</accession>
<keyword evidence="3" id="KW-0119">Carbohydrate metabolism</keyword>